<feature type="transmembrane region" description="Helical" evidence="16">
    <location>
        <begin position="386"/>
        <end position="404"/>
    </location>
</feature>
<comment type="similarity">
    <text evidence="2">Belongs to the patched family.</text>
</comment>
<dbReference type="KEGG" id="char:105902705"/>
<dbReference type="InterPro" id="IPR053958">
    <property type="entry name" value="HMGCR/SNAP/NPC1-like_SSD"/>
</dbReference>
<dbReference type="InterPro" id="IPR032190">
    <property type="entry name" value="NPC1_N"/>
</dbReference>
<evidence type="ECO:0000256" key="7">
    <source>
        <dbReference type="ARBA" id="ARBA00022989"/>
    </source>
</evidence>
<dbReference type="GO" id="GO:0030301">
    <property type="term" value="P:cholesterol transport"/>
    <property type="evidence" value="ECO:0007669"/>
    <property type="project" value="UniProtKB-ARBA"/>
</dbReference>
<keyword evidence="8" id="KW-0443">Lipid metabolism</keyword>
<name>A0A6P8FSH2_CLUHA</name>
<feature type="compositionally biased region" description="Basic and acidic residues" evidence="15">
    <location>
        <begin position="1337"/>
        <end position="1350"/>
    </location>
</feature>
<dbReference type="NCBIfam" id="TIGR00917">
    <property type="entry name" value="2A060601"/>
    <property type="match status" value="1"/>
</dbReference>
<sequence>MGDMKSWTFSLFTFVAFLVTSQAQHEPGYCTFYEECGRNPSVENPLIPPIIPCKNYSPARTIQGLHYQELKRTCPMLDQGPGKTKACCSLKQLNSLRTSLQLSKAVLIRCPSCADNFAHMHCITTCSPDQSQLVNVTRTLNVNVTVTTTPAPGMNGTEVTETREAVVAYEAFISKTFGEASFQSCKNVRIPATGGFAIATMCGRYGAALCTAQRWYDFQGDSSNGLAPLDVDIRLIPEGQTMPPGIVVYAGRALGCNETTSTGSKACSCQDCQESCPAIPPLPAPPQPFTLGQLDGVLVICLIVFTCLSIAFLGLMVFKFVRQTMKGSGKDSEKGRNKDKNGNEVEGHPIIDPMDVSCIERNSLATQKFLGSFFQVWGTMMAKNPATVLLACLVVVVVFSAGLHKLELTTDPVQLWSAPSSRARMEKDFHDSHFDPFFRTNQVILTAPGRQGHIYDSLLFGKQNFSGILSKDLILQLLELQQKIQHIEFFSEDLQRNVSLKDVCFAPLNPSDPSLTDCAVNSLPQYFQNSVANLDAKANMTQLGVTKEVDWRDHFIYCVNSPLSFKDITALGMSCMADYGGPVFPFLAVGGYEGQDFTQAEALIMTISLNNYARDHPKFKLVLEWEQRFLDIVQAYQKDPKTNFTFAYMAERSLEDEINRTTAEDIPIFMISYAVIFLYIALALGDYSSFKRILVDSKLLVGLGGILVVACSVLAAMGFYAWVGIPSSLVIIQVVPFLVLAVGADNIFIFVLEYQRDMRKAGESREDQIGRILGNVAPSMLLCSLSESICFYLGALSTMPAVRTFALYAALAVLMDFMLQMTAFVALLSLDARRQDASRCEVACCITVSKPRSKKPNQGILLPLMKRYYAPVLLHPVTRIVVMVVFLFMFCSCVFLMFHVKVGLDQELSMPTNSYMLDYFKYLYEYLEVGVPTYFVTTRGFNFTSKTGMNAACSSVGCDPFSLTQKIQYATEFPDRSYLAIPASSWVDDFIDWLNPASKCCRIYTKGPNQGQFCPASENDDLCRAKCMFPPLDGVLRPNVKQFNRFLPEFLNNRPDLQCPKGGLGAYDKAVVRDEAGEIIASRFMAYHSPLKNSQEFTAALLRARELALNITKTMRQIPGTPPDFEVFPYTVTYVFYEQYLTIVSEGLFNISMCLLPTFVVCCILLGMDLLSGLLNLLTIVMITVDTVGVMTLWGIDYNAVSLINLVTAVGISVEFVSHLTRSFALSILPTRVERAKEATANMGSAVFAGVAMTNLPGIVVLAFAKAQLIRIFFFRLNLVITLLGMVHGLIFLPVLLSFFGPGVNKAVLLELQTKKAMELEAYSNKTFENMAYMEDHDKSNHTHTSRQEDTTAEPQQEPDAMETTAHDSKNPNNTHL</sequence>
<proteinExistence type="inferred from homology"/>
<dbReference type="PANTHER" id="PTHR45727">
    <property type="entry name" value="NPC INTRACELLULAR CHOLESTEROL TRANSPORTER 1"/>
    <property type="match status" value="1"/>
</dbReference>
<feature type="transmembrane region" description="Helical" evidence="16">
    <location>
        <begin position="806"/>
        <end position="830"/>
    </location>
</feature>
<feature type="domain" description="SSD" evidence="18">
    <location>
        <begin position="665"/>
        <end position="830"/>
    </location>
</feature>
<dbReference type="GeneID" id="105902705"/>
<keyword evidence="7 16" id="KW-1133">Transmembrane helix</keyword>
<evidence type="ECO:0000256" key="3">
    <source>
        <dbReference type="ARBA" id="ARBA00022448"/>
    </source>
</evidence>
<reference evidence="20" key="1">
    <citation type="submission" date="2025-08" db="UniProtKB">
        <authorList>
            <consortium name="RefSeq"/>
        </authorList>
    </citation>
    <scope>IDENTIFICATION</scope>
</reference>
<dbReference type="InterPro" id="IPR000731">
    <property type="entry name" value="SSD"/>
</dbReference>
<feature type="transmembrane region" description="Helical" evidence="16">
    <location>
        <begin position="699"/>
        <end position="723"/>
    </location>
</feature>
<feature type="region of interest" description="Disordered" evidence="15">
    <location>
        <begin position="1337"/>
        <end position="1377"/>
    </location>
</feature>
<keyword evidence="5 16" id="KW-0812">Transmembrane</keyword>
<keyword evidence="19" id="KW-1185">Reference proteome</keyword>
<feature type="transmembrane region" description="Helical" evidence="16">
    <location>
        <begin position="772"/>
        <end position="794"/>
    </location>
</feature>
<evidence type="ECO:0000256" key="6">
    <source>
        <dbReference type="ARBA" id="ARBA00022729"/>
    </source>
</evidence>
<evidence type="ECO:0000256" key="16">
    <source>
        <dbReference type="SAM" id="Phobius"/>
    </source>
</evidence>
<dbReference type="FunFam" id="1.20.1640.10:FF:000008">
    <property type="entry name" value="NPC intracellular cholesterol transporter 1"/>
    <property type="match status" value="1"/>
</dbReference>
<dbReference type="InterPro" id="IPR053956">
    <property type="entry name" value="NPC1_MLD"/>
</dbReference>
<dbReference type="GO" id="GO:0005886">
    <property type="term" value="C:plasma membrane"/>
    <property type="evidence" value="ECO:0007669"/>
    <property type="project" value="TreeGrafter"/>
</dbReference>
<protein>
    <submittedName>
        <fullName evidence="20">NPC1-like intracellular cholesterol transporter 1</fullName>
    </submittedName>
</protein>
<gene>
    <name evidence="20" type="primary">npc1l1</name>
</gene>
<dbReference type="SUPFAM" id="SSF82866">
    <property type="entry name" value="Multidrug efflux transporter AcrB transmembrane domain"/>
    <property type="match status" value="2"/>
</dbReference>
<dbReference type="PROSITE" id="PS50156">
    <property type="entry name" value="SSD"/>
    <property type="match status" value="1"/>
</dbReference>
<evidence type="ECO:0000256" key="13">
    <source>
        <dbReference type="ARBA" id="ARBA00023221"/>
    </source>
</evidence>
<evidence type="ECO:0000259" key="18">
    <source>
        <dbReference type="PROSITE" id="PS50156"/>
    </source>
</evidence>
<dbReference type="GO" id="GO:0042632">
    <property type="term" value="P:cholesterol homeostasis"/>
    <property type="evidence" value="ECO:0007669"/>
    <property type="project" value="TreeGrafter"/>
</dbReference>
<evidence type="ECO:0000313" key="20">
    <source>
        <dbReference type="RefSeq" id="XP_031426062.1"/>
    </source>
</evidence>
<keyword evidence="11" id="KW-1207">Sterol metabolism</keyword>
<keyword evidence="9 16" id="KW-0472">Membrane</keyword>
<dbReference type="GO" id="GO:0015485">
    <property type="term" value="F:cholesterol binding"/>
    <property type="evidence" value="ECO:0007669"/>
    <property type="project" value="TreeGrafter"/>
</dbReference>
<feature type="chain" id="PRO_5027724696" evidence="17">
    <location>
        <begin position="24"/>
        <end position="1377"/>
    </location>
</feature>
<feature type="transmembrane region" description="Helical" evidence="16">
    <location>
        <begin position="1174"/>
        <end position="1196"/>
    </location>
</feature>
<dbReference type="PANTHER" id="PTHR45727:SF3">
    <property type="entry name" value="NPC1-LIKE INTRACELLULAR CHOLESTEROL TRANSPORTER 1"/>
    <property type="match status" value="1"/>
</dbReference>
<keyword evidence="4" id="KW-0153">Cholesterol metabolism</keyword>
<organism evidence="19 20">
    <name type="scientific">Clupea harengus</name>
    <name type="common">Atlantic herring</name>
    <dbReference type="NCBI Taxonomy" id="7950"/>
    <lineage>
        <taxon>Eukaryota</taxon>
        <taxon>Metazoa</taxon>
        <taxon>Chordata</taxon>
        <taxon>Craniata</taxon>
        <taxon>Vertebrata</taxon>
        <taxon>Euteleostomi</taxon>
        <taxon>Actinopterygii</taxon>
        <taxon>Neopterygii</taxon>
        <taxon>Teleostei</taxon>
        <taxon>Clupei</taxon>
        <taxon>Clupeiformes</taxon>
        <taxon>Clupeoidei</taxon>
        <taxon>Clupeidae</taxon>
        <taxon>Clupea</taxon>
    </lineage>
</organism>
<evidence type="ECO:0000256" key="1">
    <source>
        <dbReference type="ARBA" id="ARBA00004127"/>
    </source>
</evidence>
<comment type="subcellular location">
    <subcellularLocation>
        <location evidence="1">Endomembrane system</location>
        <topology evidence="1">Multi-pass membrane protein</topology>
    </subcellularLocation>
</comment>
<dbReference type="InterPro" id="IPR004765">
    <property type="entry name" value="NPC1-like"/>
</dbReference>
<dbReference type="GO" id="GO:0008203">
    <property type="term" value="P:cholesterol metabolic process"/>
    <property type="evidence" value="ECO:0007669"/>
    <property type="project" value="UniProtKB-KW"/>
</dbReference>
<accession>A0A6P8FSH2</accession>
<evidence type="ECO:0000256" key="12">
    <source>
        <dbReference type="ARBA" id="ARBA00023180"/>
    </source>
</evidence>
<feature type="region of interest" description="Disordered" evidence="15">
    <location>
        <begin position="327"/>
        <end position="349"/>
    </location>
</feature>
<comment type="catalytic activity">
    <reaction evidence="14">
        <text>cholesterol(in) = cholesterol(out)</text>
        <dbReference type="Rhea" id="RHEA:39747"/>
        <dbReference type="ChEBI" id="CHEBI:16113"/>
    </reaction>
</comment>
<dbReference type="GO" id="GO:0030299">
    <property type="term" value="P:intestinal cholesterol absorption"/>
    <property type="evidence" value="ECO:0007669"/>
    <property type="project" value="TreeGrafter"/>
</dbReference>
<dbReference type="Gene3D" id="1.20.1640.10">
    <property type="entry name" value="Multidrug efflux transporter AcrB transmembrane domain"/>
    <property type="match status" value="2"/>
</dbReference>
<feature type="signal peptide" evidence="17">
    <location>
        <begin position="1"/>
        <end position="23"/>
    </location>
</feature>
<keyword evidence="6 17" id="KW-0732">Signal</keyword>
<keyword evidence="10" id="KW-1015">Disulfide bond</keyword>
<dbReference type="RefSeq" id="XP_031426062.1">
    <property type="nucleotide sequence ID" value="XM_031570202.2"/>
</dbReference>
<keyword evidence="13" id="KW-0753">Steroid metabolism</keyword>
<feature type="transmembrane region" description="Helical" evidence="16">
    <location>
        <begin position="1148"/>
        <end position="1168"/>
    </location>
</feature>
<dbReference type="OrthoDB" id="6510177at2759"/>
<dbReference type="GO" id="GO:0005319">
    <property type="term" value="F:lipid transporter activity"/>
    <property type="evidence" value="ECO:0007669"/>
    <property type="project" value="InterPro"/>
</dbReference>
<feature type="compositionally biased region" description="Basic and acidic residues" evidence="15">
    <location>
        <begin position="328"/>
        <end position="349"/>
    </location>
</feature>
<keyword evidence="3" id="KW-0813">Transport</keyword>
<evidence type="ECO:0000256" key="5">
    <source>
        <dbReference type="ARBA" id="ARBA00022692"/>
    </source>
</evidence>
<evidence type="ECO:0000256" key="2">
    <source>
        <dbReference type="ARBA" id="ARBA00005585"/>
    </source>
</evidence>
<dbReference type="Pfam" id="PF12349">
    <property type="entry name" value="Sterol-sensing"/>
    <property type="match status" value="1"/>
</dbReference>
<feature type="transmembrane region" description="Helical" evidence="16">
    <location>
        <begin position="729"/>
        <end position="752"/>
    </location>
</feature>
<evidence type="ECO:0000256" key="17">
    <source>
        <dbReference type="SAM" id="SignalP"/>
    </source>
</evidence>
<feature type="transmembrane region" description="Helical" evidence="16">
    <location>
        <begin position="1245"/>
        <end position="1265"/>
    </location>
</feature>
<evidence type="ECO:0000256" key="10">
    <source>
        <dbReference type="ARBA" id="ARBA00023157"/>
    </source>
</evidence>
<keyword evidence="12" id="KW-0325">Glycoprotein</keyword>
<dbReference type="Proteomes" id="UP000515152">
    <property type="component" value="Chromosome 7"/>
</dbReference>
<evidence type="ECO:0000256" key="4">
    <source>
        <dbReference type="ARBA" id="ARBA00022548"/>
    </source>
</evidence>
<evidence type="ECO:0000313" key="19">
    <source>
        <dbReference type="Proteomes" id="UP000515152"/>
    </source>
</evidence>
<dbReference type="Pfam" id="PF16414">
    <property type="entry name" value="NPC1_N"/>
    <property type="match status" value="1"/>
</dbReference>
<dbReference type="FunFam" id="1.20.1640.10:FF:000010">
    <property type="entry name" value="NPC intracellular cholesterol transporter 1"/>
    <property type="match status" value="1"/>
</dbReference>
<feature type="transmembrane region" description="Helical" evidence="16">
    <location>
        <begin position="877"/>
        <end position="899"/>
    </location>
</feature>
<feature type="transmembrane region" description="Helical" evidence="16">
    <location>
        <begin position="666"/>
        <end position="687"/>
    </location>
</feature>
<dbReference type="CTD" id="29881"/>
<feature type="transmembrane region" description="Helical" evidence="16">
    <location>
        <begin position="296"/>
        <end position="318"/>
    </location>
</feature>
<evidence type="ECO:0000256" key="15">
    <source>
        <dbReference type="SAM" id="MobiDB-lite"/>
    </source>
</evidence>
<evidence type="ECO:0000256" key="14">
    <source>
        <dbReference type="ARBA" id="ARBA00034049"/>
    </source>
</evidence>
<evidence type="ECO:0000256" key="8">
    <source>
        <dbReference type="ARBA" id="ARBA00023098"/>
    </source>
</evidence>
<feature type="transmembrane region" description="Helical" evidence="16">
    <location>
        <begin position="1277"/>
        <end position="1300"/>
    </location>
</feature>
<dbReference type="Pfam" id="PF22314">
    <property type="entry name" value="NPC1_MLD"/>
    <property type="match status" value="1"/>
</dbReference>
<evidence type="ECO:0000256" key="11">
    <source>
        <dbReference type="ARBA" id="ARBA00023166"/>
    </source>
</evidence>
<evidence type="ECO:0000256" key="9">
    <source>
        <dbReference type="ARBA" id="ARBA00023136"/>
    </source>
</evidence>
<dbReference type="GO" id="GO:0012505">
    <property type="term" value="C:endomembrane system"/>
    <property type="evidence" value="ECO:0007669"/>
    <property type="project" value="UniProtKB-SubCell"/>
</dbReference>